<keyword evidence="16" id="KW-0325">Glycoprotein</keyword>
<keyword evidence="22" id="KW-1185">Reference proteome</keyword>
<evidence type="ECO:0000256" key="13">
    <source>
        <dbReference type="ARBA" id="ARBA00023034"/>
    </source>
</evidence>
<dbReference type="Proteomes" id="UP000325577">
    <property type="component" value="Linkage Group LG5"/>
</dbReference>
<dbReference type="GO" id="GO:0000139">
    <property type="term" value="C:Golgi membrane"/>
    <property type="evidence" value="ECO:0007669"/>
    <property type="project" value="UniProtKB-SubCell"/>
</dbReference>
<evidence type="ECO:0000256" key="1">
    <source>
        <dbReference type="ARBA" id="ARBA00001936"/>
    </source>
</evidence>
<keyword evidence="13" id="KW-0333">Golgi apparatus</keyword>
<dbReference type="PANTHER" id="PTHR11040">
    <property type="entry name" value="ZINC/IRON TRANSPORTER"/>
    <property type="match status" value="1"/>
</dbReference>
<evidence type="ECO:0000256" key="2">
    <source>
        <dbReference type="ARBA" id="ARBA00004141"/>
    </source>
</evidence>
<evidence type="ECO:0000256" key="6">
    <source>
        <dbReference type="ARBA" id="ARBA00008661"/>
    </source>
</evidence>
<comment type="function">
    <text evidence="18">Beta-1,3-galactosyltransferase that transfers galactose from UDP-galactose to substrates with a terminal glycosyl residue.</text>
</comment>
<evidence type="ECO:0000256" key="19">
    <source>
        <dbReference type="RuleBase" id="RU362088"/>
    </source>
</evidence>
<evidence type="ECO:0000256" key="15">
    <source>
        <dbReference type="ARBA" id="ARBA00023136"/>
    </source>
</evidence>
<evidence type="ECO:0000256" key="3">
    <source>
        <dbReference type="ARBA" id="ARBA00004323"/>
    </source>
</evidence>
<name>A0A5J4ZVZ1_9ASTE</name>
<keyword evidence="7 19" id="KW-0813">Transport</keyword>
<evidence type="ECO:0000313" key="22">
    <source>
        <dbReference type="Proteomes" id="UP000325577"/>
    </source>
</evidence>
<keyword evidence="17" id="KW-0464">Manganese</keyword>
<organism evidence="21 22">
    <name type="scientific">Nyssa sinensis</name>
    <dbReference type="NCBI Taxonomy" id="561372"/>
    <lineage>
        <taxon>Eukaryota</taxon>
        <taxon>Viridiplantae</taxon>
        <taxon>Streptophyta</taxon>
        <taxon>Embryophyta</taxon>
        <taxon>Tracheophyta</taxon>
        <taxon>Spermatophyta</taxon>
        <taxon>Magnoliopsida</taxon>
        <taxon>eudicotyledons</taxon>
        <taxon>Gunneridae</taxon>
        <taxon>Pentapetalae</taxon>
        <taxon>asterids</taxon>
        <taxon>Cornales</taxon>
        <taxon>Nyssaceae</taxon>
        <taxon>Nyssa</taxon>
    </lineage>
</organism>
<keyword evidence="15 19" id="KW-0472">Membrane</keyword>
<comment type="cofactor">
    <cofactor evidence="1">
        <name>Mn(2+)</name>
        <dbReference type="ChEBI" id="CHEBI:29035"/>
    </cofactor>
</comment>
<keyword evidence="11" id="KW-0735">Signal-anchor</keyword>
<feature type="transmembrane region" description="Helical" evidence="19">
    <location>
        <begin position="94"/>
        <end position="115"/>
    </location>
</feature>
<keyword evidence="9" id="KW-0808">Transferase</keyword>
<sequence>MIFIEDLSPYLYLEGIRGKTQIFTDSFFQKLSASMSNASCSGGAAAEVGACRNDSVALILKGVAIATILTAGVTGVAIPLVGRKRRFLRTDSNVFFAAKAFAAGVILATGFVHMLPDATSSLTDSCLPKYPWSKFPFSGFFAMMAALATLLVDFVGTQYYERKQEKERAGQIGRVESVDSLSESGIVEVKDSNGKVFGEEEGGGMHIVGMHAHAAHHRHSHQNGPEACEGHSHSHSHGFGGGDQEDGVRHVVVSQVLELGIVSHSIIIGLSLGVSQSPCTIRPLMAALSFHQFFEGFALGGCISQAQFGTLHSTLMACFFAITTPAGIAIGMGISSFYNPDSPRALIIEGIFDSISAGILVYMALVDLIAADFLSADAGGLPDRPKLLGFVGIQTGFSSGDRRAALRSTWFPSDPDGLLRLEQATGLAFRFVIGRSKDAKKMTMLEKEVEQYKDFMLIDVEEEYLKLPYKTLAFFKAAFELFEADYYVKADDDIYLRPDRLATLLAKERTNSLTYIGCMKKGPVITDPKFKWYEKSGHLIGNEYFLHAYGPIYVLSTEVVASLATARNNSLRMFSNEDVTIGSWMLAMNVHHEDNRAICDPRCTPTSIAVWDIPKCSGLCNPATRMKELHKISMCSKSPTLPPDDR</sequence>
<gene>
    <name evidence="21" type="ORF">F0562_011977</name>
</gene>
<dbReference type="Gene3D" id="3.90.550.50">
    <property type="match status" value="1"/>
</dbReference>
<accession>A0A5J4ZVZ1</accession>
<evidence type="ECO:0000256" key="8">
    <source>
        <dbReference type="ARBA" id="ARBA00022676"/>
    </source>
</evidence>
<dbReference type="InterPro" id="IPR003689">
    <property type="entry name" value="ZIP"/>
</dbReference>
<dbReference type="OrthoDB" id="448280at2759"/>
<dbReference type="InterPro" id="IPR002659">
    <property type="entry name" value="Glyco_trans_31"/>
</dbReference>
<evidence type="ECO:0000256" key="4">
    <source>
        <dbReference type="ARBA" id="ARBA00004922"/>
    </source>
</evidence>
<dbReference type="GO" id="GO:0005886">
    <property type="term" value="C:plasma membrane"/>
    <property type="evidence" value="ECO:0007669"/>
    <property type="project" value="TreeGrafter"/>
</dbReference>
<feature type="transmembrane region" description="Helical" evidence="19">
    <location>
        <begin position="62"/>
        <end position="82"/>
    </location>
</feature>
<evidence type="ECO:0000256" key="20">
    <source>
        <dbReference type="SAM" id="MobiDB-lite"/>
    </source>
</evidence>
<dbReference type="UniPathway" id="UPA00378"/>
<comment type="similarity">
    <text evidence="6">Belongs to the glycosyltransferase 31 family.</text>
</comment>
<evidence type="ECO:0000256" key="10">
    <source>
        <dbReference type="ARBA" id="ARBA00022692"/>
    </source>
</evidence>
<evidence type="ECO:0000256" key="12">
    <source>
        <dbReference type="ARBA" id="ARBA00022989"/>
    </source>
</evidence>
<dbReference type="GO" id="GO:0005385">
    <property type="term" value="F:zinc ion transmembrane transporter activity"/>
    <property type="evidence" value="ECO:0007669"/>
    <property type="project" value="InterPro"/>
</dbReference>
<dbReference type="Pfam" id="PF02535">
    <property type="entry name" value="Zip"/>
    <property type="match status" value="1"/>
</dbReference>
<evidence type="ECO:0000313" key="21">
    <source>
        <dbReference type="EMBL" id="KAA8521277.1"/>
    </source>
</evidence>
<dbReference type="InterPro" id="IPR004698">
    <property type="entry name" value="Zn/Fe_permease_fun/pln"/>
</dbReference>
<comment type="pathway">
    <text evidence="4">Protein modification; protein glycosylation.</text>
</comment>
<comment type="subcellular location">
    <subcellularLocation>
        <location evidence="3">Golgi apparatus membrane</location>
        <topology evidence="3">Single-pass type II membrane protein</topology>
    </subcellularLocation>
    <subcellularLocation>
        <location evidence="2 19">Membrane</location>
        <topology evidence="2 19">Multi-pass membrane protein</topology>
    </subcellularLocation>
</comment>
<keyword evidence="14 19" id="KW-0406">Ion transport</keyword>
<dbReference type="AlphaFoldDB" id="A0A5J4ZVZ1"/>
<comment type="similarity">
    <text evidence="5 19">Belongs to the ZIP transporter (TC 2.A.5) family.</text>
</comment>
<dbReference type="Pfam" id="PF01762">
    <property type="entry name" value="Galactosyl_T"/>
    <property type="match status" value="1"/>
</dbReference>
<keyword evidence="10 19" id="KW-0812">Transmembrane</keyword>
<dbReference type="PANTHER" id="PTHR11040:SF44">
    <property type="entry name" value="PROTEIN ZNTC-RELATED"/>
    <property type="match status" value="1"/>
</dbReference>
<evidence type="ECO:0000256" key="9">
    <source>
        <dbReference type="ARBA" id="ARBA00022679"/>
    </source>
</evidence>
<evidence type="ECO:0000256" key="5">
    <source>
        <dbReference type="ARBA" id="ARBA00006939"/>
    </source>
</evidence>
<feature type="transmembrane region" description="Helical" evidence="19">
    <location>
        <begin position="135"/>
        <end position="156"/>
    </location>
</feature>
<keyword evidence="8" id="KW-0328">Glycosyltransferase</keyword>
<feature type="transmembrane region" description="Helical" evidence="19">
    <location>
        <begin position="315"/>
        <end position="338"/>
    </location>
</feature>
<comment type="caution">
    <text evidence="19">Lacks conserved residue(s) required for the propagation of feature annotation.</text>
</comment>
<evidence type="ECO:0000256" key="14">
    <source>
        <dbReference type="ARBA" id="ARBA00023065"/>
    </source>
</evidence>
<feature type="region of interest" description="Disordered" evidence="20">
    <location>
        <begin position="220"/>
        <end position="242"/>
    </location>
</feature>
<protein>
    <submittedName>
        <fullName evidence="21">Uncharacterized protein</fullName>
    </submittedName>
</protein>
<evidence type="ECO:0000256" key="16">
    <source>
        <dbReference type="ARBA" id="ARBA00023180"/>
    </source>
</evidence>
<dbReference type="GO" id="GO:0016758">
    <property type="term" value="F:hexosyltransferase activity"/>
    <property type="evidence" value="ECO:0007669"/>
    <property type="project" value="InterPro"/>
</dbReference>
<dbReference type="NCBIfam" id="TIGR00820">
    <property type="entry name" value="zip"/>
    <property type="match status" value="1"/>
</dbReference>
<evidence type="ECO:0000256" key="7">
    <source>
        <dbReference type="ARBA" id="ARBA00022448"/>
    </source>
</evidence>
<dbReference type="EMBL" id="CM018048">
    <property type="protein sequence ID" value="KAA8521277.1"/>
    <property type="molecule type" value="Genomic_DNA"/>
</dbReference>
<keyword evidence="12 19" id="KW-1133">Transmembrane helix</keyword>
<reference evidence="21 22" key="1">
    <citation type="submission" date="2019-09" db="EMBL/GenBank/DDBJ databases">
        <title>A chromosome-level genome assembly of the Chinese tupelo Nyssa sinensis.</title>
        <authorList>
            <person name="Yang X."/>
            <person name="Kang M."/>
            <person name="Yang Y."/>
            <person name="Xiong H."/>
            <person name="Wang M."/>
            <person name="Zhang Z."/>
            <person name="Wang Z."/>
            <person name="Wu H."/>
            <person name="Ma T."/>
            <person name="Liu J."/>
            <person name="Xi Z."/>
        </authorList>
    </citation>
    <scope>NUCLEOTIDE SEQUENCE [LARGE SCALE GENOMIC DNA]</scope>
    <source>
        <strain evidence="21">J267</strain>
        <tissue evidence="21">Leaf</tissue>
    </source>
</reference>
<evidence type="ECO:0000256" key="11">
    <source>
        <dbReference type="ARBA" id="ARBA00022968"/>
    </source>
</evidence>
<proteinExistence type="inferred from homology"/>
<evidence type="ECO:0000256" key="17">
    <source>
        <dbReference type="ARBA" id="ARBA00023211"/>
    </source>
</evidence>
<evidence type="ECO:0000256" key="18">
    <source>
        <dbReference type="ARBA" id="ARBA00055406"/>
    </source>
</evidence>
<dbReference type="FunFam" id="3.90.550.50:FF:000012">
    <property type="entry name" value="Hexosyltransferase"/>
    <property type="match status" value="1"/>
</dbReference>